<dbReference type="Proteomes" id="UP001218188">
    <property type="component" value="Unassembled WGS sequence"/>
</dbReference>
<comment type="caution">
    <text evidence="1">The sequence shown here is derived from an EMBL/GenBank/DDBJ whole genome shotgun (WGS) entry which is preliminary data.</text>
</comment>
<evidence type="ECO:0000313" key="1">
    <source>
        <dbReference type="EMBL" id="KAJ7021373.1"/>
    </source>
</evidence>
<evidence type="ECO:0000313" key="2">
    <source>
        <dbReference type="Proteomes" id="UP001218188"/>
    </source>
</evidence>
<sequence>MSDRGGEGGRPDLGVVSPRFPAHAQTVTLYYVPPIDPLETQILSESLSISAGGVGADGLTTYVEVAVESYDALEEPGTTNTVMRHVTFVENASGVYQSAPVEMCADGACTADTTDPPAVQTCAFGADGHGTCLEKVFRPFGTQTLTYSGAVMPFYTLATATSAPQSNHAVPKLVPFTPLVAIFSAVVLRVLVCI</sequence>
<dbReference type="AlphaFoldDB" id="A0AAD6S590"/>
<gene>
    <name evidence="1" type="ORF">C8F04DRAFT_1273806</name>
</gene>
<reference evidence="1" key="1">
    <citation type="submission" date="2023-03" db="EMBL/GenBank/DDBJ databases">
        <title>Massive genome expansion in bonnet fungi (Mycena s.s.) driven by repeated elements and novel gene families across ecological guilds.</title>
        <authorList>
            <consortium name="Lawrence Berkeley National Laboratory"/>
            <person name="Harder C.B."/>
            <person name="Miyauchi S."/>
            <person name="Viragh M."/>
            <person name="Kuo A."/>
            <person name="Thoen E."/>
            <person name="Andreopoulos B."/>
            <person name="Lu D."/>
            <person name="Skrede I."/>
            <person name="Drula E."/>
            <person name="Henrissat B."/>
            <person name="Morin E."/>
            <person name="Kohler A."/>
            <person name="Barry K."/>
            <person name="LaButti K."/>
            <person name="Morin E."/>
            <person name="Salamov A."/>
            <person name="Lipzen A."/>
            <person name="Mereny Z."/>
            <person name="Hegedus B."/>
            <person name="Baldrian P."/>
            <person name="Stursova M."/>
            <person name="Weitz H."/>
            <person name="Taylor A."/>
            <person name="Grigoriev I.V."/>
            <person name="Nagy L.G."/>
            <person name="Martin F."/>
            <person name="Kauserud H."/>
        </authorList>
    </citation>
    <scope>NUCLEOTIDE SEQUENCE</scope>
    <source>
        <strain evidence="1">CBHHK200</strain>
    </source>
</reference>
<accession>A0AAD6S590</accession>
<dbReference type="EMBL" id="JARJCM010000234">
    <property type="protein sequence ID" value="KAJ7021373.1"/>
    <property type="molecule type" value="Genomic_DNA"/>
</dbReference>
<proteinExistence type="predicted"/>
<organism evidence="1 2">
    <name type="scientific">Mycena alexandri</name>
    <dbReference type="NCBI Taxonomy" id="1745969"/>
    <lineage>
        <taxon>Eukaryota</taxon>
        <taxon>Fungi</taxon>
        <taxon>Dikarya</taxon>
        <taxon>Basidiomycota</taxon>
        <taxon>Agaricomycotina</taxon>
        <taxon>Agaricomycetes</taxon>
        <taxon>Agaricomycetidae</taxon>
        <taxon>Agaricales</taxon>
        <taxon>Marasmiineae</taxon>
        <taxon>Mycenaceae</taxon>
        <taxon>Mycena</taxon>
    </lineage>
</organism>
<name>A0AAD6S590_9AGAR</name>
<protein>
    <submittedName>
        <fullName evidence="1">Uncharacterized protein</fullName>
    </submittedName>
</protein>
<keyword evidence="2" id="KW-1185">Reference proteome</keyword>